<feature type="region of interest" description="Disordered" evidence="1">
    <location>
        <begin position="1"/>
        <end position="24"/>
    </location>
</feature>
<feature type="region of interest" description="Disordered" evidence="1">
    <location>
        <begin position="280"/>
        <end position="403"/>
    </location>
</feature>
<evidence type="ECO:0000313" key="3">
    <source>
        <dbReference type="Proteomes" id="UP001222325"/>
    </source>
</evidence>
<feature type="compositionally biased region" description="Polar residues" evidence="1">
    <location>
        <begin position="135"/>
        <end position="146"/>
    </location>
</feature>
<protein>
    <submittedName>
        <fullName evidence="2">Uncharacterized protein</fullName>
    </submittedName>
</protein>
<proteinExistence type="predicted"/>
<feature type="region of interest" description="Disordered" evidence="1">
    <location>
        <begin position="47"/>
        <end position="86"/>
    </location>
</feature>
<feature type="region of interest" description="Disordered" evidence="1">
    <location>
        <begin position="113"/>
        <end position="146"/>
    </location>
</feature>
<organism evidence="2 3">
    <name type="scientific">Mycena belliarum</name>
    <dbReference type="NCBI Taxonomy" id="1033014"/>
    <lineage>
        <taxon>Eukaryota</taxon>
        <taxon>Fungi</taxon>
        <taxon>Dikarya</taxon>
        <taxon>Basidiomycota</taxon>
        <taxon>Agaricomycotina</taxon>
        <taxon>Agaricomycetes</taxon>
        <taxon>Agaricomycetidae</taxon>
        <taxon>Agaricales</taxon>
        <taxon>Marasmiineae</taxon>
        <taxon>Mycenaceae</taxon>
        <taxon>Mycena</taxon>
    </lineage>
</organism>
<dbReference type="Proteomes" id="UP001222325">
    <property type="component" value="Unassembled WGS sequence"/>
</dbReference>
<evidence type="ECO:0000313" key="2">
    <source>
        <dbReference type="EMBL" id="KAJ7090864.1"/>
    </source>
</evidence>
<sequence>MLASRPLHLPAEGRMATKTPGRENAVHRGAMTGLGKGKQHLLAAQPHTVQPQRITKDSKNSTRTVARPLGDKTPFPNRDDAGKFVTPLPGEQKIAKLVLLETTLPKFNLLHPGTTPDSVARPSSTRKHVRAPRSASKNFETPVTTGNHWDVSELDLVIPAVEEPQVPAPPEDDYDEIEYMPPNSLDVPYVPPFDFPLPDYTAVGASLLRLAHSYPPDETLPPNSEPDLDACTWDMPVFALPDIESDDPFLDALSKSQQLTARLGTAAPGRTSARVVPALKKPIAASRKPLPTTLNKPLNKAPAPRAPIGAASNKLPASAPSNRSGVPLVGAASRKPSNKPPMARVAPTKPPTSASTKLSVPKDPPMSRRIPPVRAPTQTSASLAMAPVVGPDPPTEEDFLFDI</sequence>
<keyword evidence="3" id="KW-1185">Reference proteome</keyword>
<accession>A0AAD6U697</accession>
<feature type="compositionally biased region" description="Acidic residues" evidence="1">
    <location>
        <begin position="394"/>
        <end position="403"/>
    </location>
</feature>
<reference evidence="2" key="1">
    <citation type="submission" date="2023-03" db="EMBL/GenBank/DDBJ databases">
        <title>Massive genome expansion in bonnet fungi (Mycena s.s.) driven by repeated elements and novel gene families across ecological guilds.</title>
        <authorList>
            <consortium name="Lawrence Berkeley National Laboratory"/>
            <person name="Harder C.B."/>
            <person name="Miyauchi S."/>
            <person name="Viragh M."/>
            <person name="Kuo A."/>
            <person name="Thoen E."/>
            <person name="Andreopoulos B."/>
            <person name="Lu D."/>
            <person name="Skrede I."/>
            <person name="Drula E."/>
            <person name="Henrissat B."/>
            <person name="Morin E."/>
            <person name="Kohler A."/>
            <person name="Barry K."/>
            <person name="LaButti K."/>
            <person name="Morin E."/>
            <person name="Salamov A."/>
            <person name="Lipzen A."/>
            <person name="Mereny Z."/>
            <person name="Hegedus B."/>
            <person name="Baldrian P."/>
            <person name="Stursova M."/>
            <person name="Weitz H."/>
            <person name="Taylor A."/>
            <person name="Grigoriev I.V."/>
            <person name="Nagy L.G."/>
            <person name="Martin F."/>
            <person name="Kauserud H."/>
        </authorList>
    </citation>
    <scope>NUCLEOTIDE SEQUENCE</scope>
    <source>
        <strain evidence="2">CBHHK173m</strain>
    </source>
</reference>
<evidence type="ECO:0000256" key="1">
    <source>
        <dbReference type="SAM" id="MobiDB-lite"/>
    </source>
</evidence>
<comment type="caution">
    <text evidence="2">The sequence shown here is derived from an EMBL/GenBank/DDBJ whole genome shotgun (WGS) entry which is preliminary data.</text>
</comment>
<gene>
    <name evidence="2" type="ORF">B0H15DRAFT_247599</name>
</gene>
<dbReference type="EMBL" id="JARJCN010000021">
    <property type="protein sequence ID" value="KAJ7090864.1"/>
    <property type="molecule type" value="Genomic_DNA"/>
</dbReference>
<name>A0AAD6U697_9AGAR</name>
<dbReference type="AlphaFoldDB" id="A0AAD6U697"/>